<organism evidence="1 2">
    <name type="scientific">Trifolium medium</name>
    <dbReference type="NCBI Taxonomy" id="97028"/>
    <lineage>
        <taxon>Eukaryota</taxon>
        <taxon>Viridiplantae</taxon>
        <taxon>Streptophyta</taxon>
        <taxon>Embryophyta</taxon>
        <taxon>Tracheophyta</taxon>
        <taxon>Spermatophyta</taxon>
        <taxon>Magnoliopsida</taxon>
        <taxon>eudicotyledons</taxon>
        <taxon>Gunneridae</taxon>
        <taxon>Pentapetalae</taxon>
        <taxon>rosids</taxon>
        <taxon>fabids</taxon>
        <taxon>Fabales</taxon>
        <taxon>Fabaceae</taxon>
        <taxon>Papilionoideae</taxon>
        <taxon>50 kb inversion clade</taxon>
        <taxon>NPAAA clade</taxon>
        <taxon>Hologalegina</taxon>
        <taxon>IRL clade</taxon>
        <taxon>Trifolieae</taxon>
        <taxon>Trifolium</taxon>
    </lineage>
</organism>
<evidence type="ECO:0000313" key="2">
    <source>
        <dbReference type="Proteomes" id="UP000265520"/>
    </source>
</evidence>
<keyword evidence="2" id="KW-1185">Reference proteome</keyword>
<protein>
    <submittedName>
        <fullName evidence="1">Uncharacterized protein</fullName>
    </submittedName>
</protein>
<name>A0A392V490_9FABA</name>
<dbReference type="Proteomes" id="UP000265520">
    <property type="component" value="Unassembled WGS sequence"/>
</dbReference>
<reference evidence="1 2" key="1">
    <citation type="journal article" date="2018" name="Front. Plant Sci.">
        <title>Red Clover (Trifolium pratense) and Zigzag Clover (T. medium) - A Picture of Genomic Similarities and Differences.</title>
        <authorList>
            <person name="Dluhosova J."/>
            <person name="Istvanek J."/>
            <person name="Nedelnik J."/>
            <person name="Repkova J."/>
        </authorList>
    </citation>
    <scope>NUCLEOTIDE SEQUENCE [LARGE SCALE GENOMIC DNA]</scope>
    <source>
        <strain evidence="2">cv. 10/8</strain>
        <tissue evidence="1">Leaf</tissue>
    </source>
</reference>
<dbReference type="AlphaFoldDB" id="A0A392V490"/>
<feature type="non-terminal residue" evidence="1">
    <location>
        <position position="1"/>
    </location>
</feature>
<accession>A0A392V490</accession>
<comment type="caution">
    <text evidence="1">The sequence shown here is derived from an EMBL/GenBank/DDBJ whole genome shotgun (WGS) entry which is preliminary data.</text>
</comment>
<evidence type="ECO:0000313" key="1">
    <source>
        <dbReference type="EMBL" id="MCI83024.1"/>
    </source>
</evidence>
<sequence>QQVSGMIRGIDLQKYITESEIPEKFLTDDDRVAGNVKILFIKNERNTTL</sequence>
<proteinExistence type="predicted"/>
<dbReference type="EMBL" id="LXQA011056952">
    <property type="protein sequence ID" value="MCI83024.1"/>
    <property type="molecule type" value="Genomic_DNA"/>
</dbReference>